<dbReference type="PANTHER" id="PTHR47756">
    <property type="entry name" value="BLL6612 PROTEIN-RELATED"/>
    <property type="match status" value="1"/>
</dbReference>
<evidence type="ECO:0000259" key="7">
    <source>
        <dbReference type="Pfam" id="PF20239"/>
    </source>
</evidence>
<comment type="caution">
    <text evidence="8">The sequence shown here is derived from an EMBL/GenBank/DDBJ whole genome shotgun (WGS) entry which is preliminary data.</text>
</comment>
<sequence>MEPAEPARVLTAIGAEERGRLLAALAAKFHDLDLAEEALAEAMLRAVETWPDRGVPDRPQAWLMTTAKNRAIDLIRTDGARARSLARLRIEDESRPGDHDDPADRLGEALSTADIPDERLGLFFTCSHPTLGESERIALILRFLAGWTTPEVAAAFLVDARTMQQRIVRAKRRITVTGIPFGAPAPDQLAERLPGVLRAVYLIFTQGFVATTGRSHARVDVQEEAIGLSRLLVRLLPEQVEAQGLLALLLLTRSRAGARIAADGAPVPLAEQNRADWDSALIAEGLGLARAAAARAGTSRAGAETYTVQAAIAALHAEAASFADTDWPQILLLYRMLARLDPSPVVRLNLAVVRGRVDGPRAALTALDALADDPQLSRHRPFHLARAITLRELGRDADAEAAVEAALGCPGNDAESEYITARFTDSGR</sequence>
<dbReference type="InterPro" id="IPR013324">
    <property type="entry name" value="RNA_pol_sigma_r3/r4-like"/>
</dbReference>
<keyword evidence="2" id="KW-0805">Transcription regulation</keyword>
<keyword evidence="9" id="KW-1185">Reference proteome</keyword>
<name>A0ABN0SPS5_9MICO</name>
<feature type="domain" description="DUF6596" evidence="7">
    <location>
        <begin position="192"/>
        <end position="292"/>
    </location>
</feature>
<feature type="domain" description="RNA polymerase sigma factor 70 region 4 type 2" evidence="6">
    <location>
        <begin position="131"/>
        <end position="174"/>
    </location>
</feature>
<dbReference type="SUPFAM" id="SSF88946">
    <property type="entry name" value="Sigma2 domain of RNA polymerase sigma factors"/>
    <property type="match status" value="1"/>
</dbReference>
<evidence type="ECO:0000256" key="4">
    <source>
        <dbReference type="ARBA" id="ARBA00023163"/>
    </source>
</evidence>
<dbReference type="InterPro" id="IPR013249">
    <property type="entry name" value="RNA_pol_sigma70_r4_t2"/>
</dbReference>
<gene>
    <name evidence="8" type="ORF">NCCP602_21560</name>
</gene>
<dbReference type="InterPro" id="IPR013325">
    <property type="entry name" value="RNA_pol_sigma_r2"/>
</dbReference>
<organism evidence="8 9">
    <name type="scientific">Brevibacterium metallidurans</name>
    <dbReference type="NCBI Taxonomy" id="1482676"/>
    <lineage>
        <taxon>Bacteria</taxon>
        <taxon>Bacillati</taxon>
        <taxon>Actinomycetota</taxon>
        <taxon>Actinomycetes</taxon>
        <taxon>Micrococcales</taxon>
        <taxon>Brevibacteriaceae</taxon>
        <taxon>Brevibacterium</taxon>
    </lineage>
</organism>
<evidence type="ECO:0000256" key="1">
    <source>
        <dbReference type="ARBA" id="ARBA00010641"/>
    </source>
</evidence>
<dbReference type="Pfam" id="PF04542">
    <property type="entry name" value="Sigma70_r2"/>
    <property type="match status" value="1"/>
</dbReference>
<evidence type="ECO:0000256" key="3">
    <source>
        <dbReference type="ARBA" id="ARBA00023082"/>
    </source>
</evidence>
<dbReference type="SUPFAM" id="SSF88659">
    <property type="entry name" value="Sigma3 and sigma4 domains of RNA polymerase sigma factors"/>
    <property type="match status" value="1"/>
</dbReference>
<dbReference type="Gene3D" id="1.10.1740.10">
    <property type="match status" value="1"/>
</dbReference>
<evidence type="ECO:0000313" key="8">
    <source>
        <dbReference type="EMBL" id="GAA0036195.1"/>
    </source>
</evidence>
<dbReference type="RefSeq" id="WP_339393020.1">
    <property type="nucleotide sequence ID" value="NZ_BAAAAF010000007.1"/>
</dbReference>
<dbReference type="InterPro" id="IPR046531">
    <property type="entry name" value="DUF6596"/>
</dbReference>
<evidence type="ECO:0000256" key="2">
    <source>
        <dbReference type="ARBA" id="ARBA00023015"/>
    </source>
</evidence>
<dbReference type="Pfam" id="PF20239">
    <property type="entry name" value="DUF6596"/>
    <property type="match status" value="1"/>
</dbReference>
<dbReference type="Proteomes" id="UP001498238">
    <property type="component" value="Unassembled WGS sequence"/>
</dbReference>
<accession>A0ABN0SPS5</accession>
<dbReference type="InterPro" id="IPR007627">
    <property type="entry name" value="RNA_pol_sigma70_r2"/>
</dbReference>
<dbReference type="PANTHER" id="PTHR47756:SF2">
    <property type="entry name" value="BLL6612 PROTEIN"/>
    <property type="match status" value="1"/>
</dbReference>
<comment type="similarity">
    <text evidence="1">Belongs to the sigma-70 factor family. ECF subfamily.</text>
</comment>
<keyword evidence="3" id="KW-0731">Sigma factor</keyword>
<dbReference type="Pfam" id="PF08281">
    <property type="entry name" value="Sigma70_r4_2"/>
    <property type="match status" value="1"/>
</dbReference>
<feature type="domain" description="RNA polymerase sigma-70 region 2" evidence="5">
    <location>
        <begin position="20"/>
        <end position="78"/>
    </location>
</feature>
<evidence type="ECO:0000259" key="6">
    <source>
        <dbReference type="Pfam" id="PF08281"/>
    </source>
</evidence>
<evidence type="ECO:0000259" key="5">
    <source>
        <dbReference type="Pfam" id="PF04542"/>
    </source>
</evidence>
<evidence type="ECO:0000313" key="9">
    <source>
        <dbReference type="Proteomes" id="UP001498238"/>
    </source>
</evidence>
<dbReference type="EMBL" id="BAAAAF010000007">
    <property type="protein sequence ID" value="GAA0036195.1"/>
    <property type="molecule type" value="Genomic_DNA"/>
</dbReference>
<proteinExistence type="inferred from homology"/>
<keyword evidence="4" id="KW-0804">Transcription</keyword>
<reference evidence="8 9" key="1">
    <citation type="submission" date="2024-01" db="EMBL/GenBank/DDBJ databases">
        <title>Characterization of antibiotic resistant novel bacterial strains and their environmental applications.</title>
        <authorList>
            <person name="Manzoor S."/>
            <person name="Abbas S."/>
            <person name="Arshad M."/>
            <person name="Ahmed I."/>
        </authorList>
    </citation>
    <scope>NUCLEOTIDE SEQUENCE [LARGE SCALE GENOMIC DNA]</scope>
    <source>
        <strain evidence="8 9">NCCP-602</strain>
    </source>
</reference>
<protein>
    <submittedName>
        <fullName evidence="8">RNA polymerase sigma factor</fullName>
    </submittedName>
</protein>